<feature type="region of interest" description="Disordered" evidence="1">
    <location>
        <begin position="137"/>
        <end position="159"/>
    </location>
</feature>
<gene>
    <name evidence="2" type="ORF">WR25_02713</name>
</gene>
<accession>A0A2A2K1T7</accession>
<dbReference type="AlphaFoldDB" id="A0A2A2K1T7"/>
<evidence type="ECO:0000313" key="2">
    <source>
        <dbReference type="EMBL" id="PAV67843.1"/>
    </source>
</evidence>
<feature type="compositionally biased region" description="Polar residues" evidence="1">
    <location>
        <begin position="534"/>
        <end position="547"/>
    </location>
</feature>
<feature type="region of interest" description="Disordered" evidence="1">
    <location>
        <begin position="1"/>
        <end position="33"/>
    </location>
</feature>
<protein>
    <submittedName>
        <fullName evidence="2">Uncharacterized protein</fullName>
    </submittedName>
</protein>
<name>A0A2A2K1T7_9BILA</name>
<reference evidence="2 3" key="1">
    <citation type="journal article" date="2017" name="Curr. Biol.">
        <title>Genome architecture and evolution of a unichromosomal asexual nematode.</title>
        <authorList>
            <person name="Fradin H."/>
            <person name="Zegar C."/>
            <person name="Gutwein M."/>
            <person name="Lucas J."/>
            <person name="Kovtun M."/>
            <person name="Corcoran D."/>
            <person name="Baugh L.R."/>
            <person name="Kiontke K."/>
            <person name="Gunsalus K."/>
            <person name="Fitch D.H."/>
            <person name="Piano F."/>
        </authorList>
    </citation>
    <scope>NUCLEOTIDE SEQUENCE [LARGE SCALE GENOMIC DNA]</scope>
    <source>
        <strain evidence="2">PF1309</strain>
    </source>
</reference>
<feature type="region of interest" description="Disordered" evidence="1">
    <location>
        <begin position="508"/>
        <end position="609"/>
    </location>
</feature>
<sequence length="780" mass="81408">MPCNPDAPPSSGIAAESNAIGQSAPARSVHGGVAGPGPVARSILSRCRVVARRLGEAVTIAHPAGKAGRPVPGAISRRCFRPGWTVAGGAALDIRRGCLRDERRGGREPAPGLTPALLRAHRCRVRKHPRRAIVTRTVRAPPGAQQRASRSSGGPGLPGRAHYVWTPSCHLSRSPPFGSSGKEKAAGVPAADAGSSGDLAVALSVLSGGRGAKRAAAVHDADAGRLRVDHEALGHAVALEGDDVAGLQRKHLLVAAEAGAIAELAVQPEPNLLDAVLLRPGGGDALDPLHVAAMHEIHVPDALADGIEGAQEIVPERLHVVVRLEGQPSTGEHDRGALRGVRVPDPLAAGAEERLSVDDRRGDAQRDTVARRRDPGAARLAKVVSGRGVAHVFIAAGGFLDLLGELDLLLEVRAVDLRSVLLGDQEPDLVGQAIDGRVLLARGPVEEVHQAPAQFLDVALERRVEEGGEQVAPDGGGGLVERLDRRRRHAAQVFVAGCAGGLSAGCAPPGPPIERRPHRGKAEGNLRKPGWSGQPRSGNTARSSQNGASGGAQADQRLGVDPQPPVITDRVEHDAELENQVLAPGRGITRHPRRVREQARDGQDGGVCSLGSIAPGIDVDAGCERDDVGRGRPAVTPPIARTVGELDGGSARRDRVLRLDRGLEAMGWQRERPRPSLVAGAFGREGDRGPAIVDLGDIAAGAEGAAERAGMIGDVPVAIEVTLDLRRHPDATILLADWKRCAQGRQLRSGAEFPRVLVPAVFFAFVIEVDGDSVHGAPLR</sequence>
<evidence type="ECO:0000313" key="3">
    <source>
        <dbReference type="Proteomes" id="UP000218231"/>
    </source>
</evidence>
<comment type="caution">
    <text evidence="2">The sequence shown here is derived from an EMBL/GenBank/DDBJ whole genome shotgun (WGS) entry which is preliminary data.</text>
</comment>
<keyword evidence="3" id="KW-1185">Reference proteome</keyword>
<evidence type="ECO:0000256" key="1">
    <source>
        <dbReference type="SAM" id="MobiDB-lite"/>
    </source>
</evidence>
<dbReference type="Proteomes" id="UP000218231">
    <property type="component" value="Unassembled WGS sequence"/>
</dbReference>
<organism evidence="2 3">
    <name type="scientific">Diploscapter pachys</name>
    <dbReference type="NCBI Taxonomy" id="2018661"/>
    <lineage>
        <taxon>Eukaryota</taxon>
        <taxon>Metazoa</taxon>
        <taxon>Ecdysozoa</taxon>
        <taxon>Nematoda</taxon>
        <taxon>Chromadorea</taxon>
        <taxon>Rhabditida</taxon>
        <taxon>Rhabditina</taxon>
        <taxon>Rhabditomorpha</taxon>
        <taxon>Rhabditoidea</taxon>
        <taxon>Rhabditidae</taxon>
        <taxon>Diploscapter</taxon>
    </lineage>
</organism>
<dbReference type="EMBL" id="LIAE01009882">
    <property type="protein sequence ID" value="PAV67843.1"/>
    <property type="molecule type" value="Genomic_DNA"/>
</dbReference>
<proteinExistence type="predicted"/>